<dbReference type="EMBL" id="WOWK01000002">
    <property type="protein sequence ID" value="KAF0331952.1"/>
    <property type="molecule type" value="Genomic_DNA"/>
</dbReference>
<keyword evidence="6" id="KW-1185">Reference proteome</keyword>
<dbReference type="PROSITE" id="PS52035">
    <property type="entry name" value="PEPTIDASE_M14"/>
    <property type="match status" value="1"/>
</dbReference>
<keyword evidence="5" id="KW-0378">Hydrolase</keyword>
<comment type="similarity">
    <text evidence="1 2">Belongs to the peptidase M14 family.</text>
</comment>
<feature type="signal peptide" evidence="3">
    <location>
        <begin position="1"/>
        <end position="19"/>
    </location>
</feature>
<dbReference type="GO" id="GO:0004181">
    <property type="term" value="F:metallocarboxypeptidase activity"/>
    <property type="evidence" value="ECO:0007669"/>
    <property type="project" value="InterPro"/>
</dbReference>
<keyword evidence="3" id="KW-0732">Signal</keyword>
<feature type="domain" description="Peptidase M14" evidence="4">
    <location>
        <begin position="21"/>
        <end position="332"/>
    </location>
</feature>
<evidence type="ECO:0000313" key="5">
    <source>
        <dbReference type="EMBL" id="KAF0331952.1"/>
    </source>
</evidence>
<protein>
    <submittedName>
        <fullName evidence="5">Carboxypeptidase 2</fullName>
    </submittedName>
</protein>
<keyword evidence="5" id="KW-0645">Protease</keyword>
<evidence type="ECO:0000313" key="6">
    <source>
        <dbReference type="Proteomes" id="UP000434172"/>
    </source>
</evidence>
<keyword evidence="5" id="KW-0121">Carboxypeptidase</keyword>
<accession>A0A8H3WV84</accession>
<evidence type="ECO:0000256" key="3">
    <source>
        <dbReference type="SAM" id="SignalP"/>
    </source>
</evidence>
<dbReference type="AlphaFoldDB" id="A0A8H3WV84"/>
<reference evidence="5 6" key="1">
    <citation type="submission" date="2019-12" db="EMBL/GenBank/DDBJ databases">
        <title>A genome sequence resource for the geographically widespread anthracnose pathogen Colletotrichum asianum.</title>
        <authorList>
            <person name="Meng Y."/>
        </authorList>
    </citation>
    <scope>NUCLEOTIDE SEQUENCE [LARGE SCALE GENOMIC DNA]</scope>
    <source>
        <strain evidence="5 6">ICMP 18580</strain>
    </source>
</reference>
<dbReference type="OrthoDB" id="3626597at2759"/>
<feature type="chain" id="PRO_5034636590" evidence="3">
    <location>
        <begin position="20"/>
        <end position="520"/>
    </location>
</feature>
<evidence type="ECO:0000256" key="2">
    <source>
        <dbReference type="PROSITE-ProRule" id="PRU01379"/>
    </source>
</evidence>
<evidence type="ECO:0000259" key="4">
    <source>
        <dbReference type="PROSITE" id="PS52035"/>
    </source>
</evidence>
<name>A0A8H3WV84_9PEZI</name>
<proteinExistence type="inferred from homology"/>
<sequence length="520" mass="57046">MRYQETASLGLLHAGLATALTYASNQVEVIPDTEVVAANFPEVEGVELLSPAFANPDSTLAARNEWMTYHNPDFKSEEGRTIPYVYLSTTKRIPDSLASHANASVPGKVRIWMQGGVHGNEPGGDQALLALLGRFDANATWAASILDKVDIMMLPRYNPDGVAYFQRYFATNFDPNRDHTKLARQQTRDIKKLVIGFAPHVGVDCHEYSPTQAWGTKEQWIDAQDGQFSAMKNANIHADIRNISEAVFANAIAAAMEKRGLRWGPYVVGSDGTDDIVLEETTGDAKIGDSSVALSQAIMFLTETRGIGLADQHFQRRVATGLTMVETIVQTAADHAEEVYQTVENARTKFIESTEDIVITESPRPTNISWQFIEAETGTLVDIPVQFLNTTPVVANLTRARPEAYVFSKAWADVAERLRVAGVTVQTLEFDFSSEVEALNVTSASVAASKYEGVARSTMETAIVKKEVKIPAGGFWVSTRQKNAAHAFVTLEPEGIDSYATFNILPVNVGDEYPVYRVMA</sequence>
<dbReference type="Pfam" id="PF00246">
    <property type="entry name" value="Peptidase_M14"/>
    <property type="match status" value="1"/>
</dbReference>
<dbReference type="GO" id="GO:0006508">
    <property type="term" value="P:proteolysis"/>
    <property type="evidence" value="ECO:0007669"/>
    <property type="project" value="InterPro"/>
</dbReference>
<feature type="active site" description="Proton donor/acceptor" evidence="2">
    <location>
        <position position="303"/>
    </location>
</feature>
<dbReference type="Proteomes" id="UP000434172">
    <property type="component" value="Unassembled WGS sequence"/>
</dbReference>
<comment type="caution">
    <text evidence="5">The sequence shown here is derived from an EMBL/GenBank/DDBJ whole genome shotgun (WGS) entry which is preliminary data.</text>
</comment>
<dbReference type="Gene3D" id="3.40.630.10">
    <property type="entry name" value="Zn peptidases"/>
    <property type="match status" value="1"/>
</dbReference>
<dbReference type="InterPro" id="IPR000834">
    <property type="entry name" value="Peptidase_M14"/>
</dbReference>
<evidence type="ECO:0000256" key="1">
    <source>
        <dbReference type="ARBA" id="ARBA00005988"/>
    </source>
</evidence>
<dbReference type="GO" id="GO:0008270">
    <property type="term" value="F:zinc ion binding"/>
    <property type="evidence" value="ECO:0007669"/>
    <property type="project" value="InterPro"/>
</dbReference>
<dbReference type="SUPFAM" id="SSF53187">
    <property type="entry name" value="Zn-dependent exopeptidases"/>
    <property type="match status" value="1"/>
</dbReference>
<gene>
    <name evidence="5" type="ORF">GQ607_001072</name>
</gene>
<organism evidence="5 6">
    <name type="scientific">Colletotrichum asianum</name>
    <dbReference type="NCBI Taxonomy" id="702518"/>
    <lineage>
        <taxon>Eukaryota</taxon>
        <taxon>Fungi</taxon>
        <taxon>Dikarya</taxon>
        <taxon>Ascomycota</taxon>
        <taxon>Pezizomycotina</taxon>
        <taxon>Sordariomycetes</taxon>
        <taxon>Hypocreomycetidae</taxon>
        <taxon>Glomerellales</taxon>
        <taxon>Glomerellaceae</taxon>
        <taxon>Colletotrichum</taxon>
        <taxon>Colletotrichum gloeosporioides species complex</taxon>
    </lineage>
</organism>